<dbReference type="PANTHER" id="PTHR16915:SF0">
    <property type="entry name" value="RADIATION-INDUCIBLE IMMEDIATE-EARLY GENE IEX-1"/>
    <property type="match status" value="1"/>
</dbReference>
<gene>
    <name evidence="1" type="ORF">PECUL_23A046892</name>
</gene>
<dbReference type="PRINTS" id="PR02100">
    <property type="entry name" value="GENEIEX1"/>
</dbReference>
<name>A0AAD1WPK7_PELCU</name>
<proteinExistence type="predicted"/>
<organism evidence="1 2">
    <name type="scientific">Pelobates cultripes</name>
    <name type="common">Western spadefoot toad</name>
    <dbReference type="NCBI Taxonomy" id="61616"/>
    <lineage>
        <taxon>Eukaryota</taxon>
        <taxon>Metazoa</taxon>
        <taxon>Chordata</taxon>
        <taxon>Craniata</taxon>
        <taxon>Vertebrata</taxon>
        <taxon>Euteleostomi</taxon>
        <taxon>Amphibia</taxon>
        <taxon>Batrachia</taxon>
        <taxon>Anura</taxon>
        <taxon>Pelobatoidea</taxon>
        <taxon>Pelobatidae</taxon>
        <taxon>Pelobates</taxon>
    </lineage>
</organism>
<dbReference type="EMBL" id="OW240920">
    <property type="protein sequence ID" value="CAH2316946.1"/>
    <property type="molecule type" value="Genomic_DNA"/>
</dbReference>
<dbReference type="InterPro" id="IPR024829">
    <property type="entry name" value="IEX-1"/>
</dbReference>
<dbReference type="AlphaFoldDB" id="A0AAD1WPK7"/>
<sequence>MCLESRIRYLSIAAPQSALPAMPGPRSGPPQVFTFDVAEAAPPAPRRAPVGSRARRPRRVLYPAKARRYLPAPKPDWALRCLYLLCLTVMAQICCEEEVEAGILLPEKVVLLQTIQPALRHNLTGLQPALQESGPQPALRHNLTSLHGVQHNMISLPGLQPALQESGLQPALRHNLTGLCFPIQVTLSWQLYHQR</sequence>
<dbReference type="Proteomes" id="UP001295444">
    <property type="component" value="Chromosome 09"/>
</dbReference>
<evidence type="ECO:0000313" key="2">
    <source>
        <dbReference type="Proteomes" id="UP001295444"/>
    </source>
</evidence>
<evidence type="ECO:0000313" key="1">
    <source>
        <dbReference type="EMBL" id="CAH2316946.1"/>
    </source>
</evidence>
<dbReference type="PANTHER" id="PTHR16915">
    <property type="entry name" value="IMMEDIATE EARLY RESPONSE 3"/>
    <property type="match status" value="1"/>
</dbReference>
<accession>A0AAD1WPK7</accession>
<reference evidence="1" key="1">
    <citation type="submission" date="2022-03" db="EMBL/GenBank/DDBJ databases">
        <authorList>
            <person name="Alioto T."/>
            <person name="Alioto T."/>
            <person name="Gomez Garrido J."/>
        </authorList>
    </citation>
    <scope>NUCLEOTIDE SEQUENCE</scope>
</reference>
<protein>
    <submittedName>
        <fullName evidence="1">Radiation-inducible immediate-early gene IEX-1</fullName>
    </submittedName>
</protein>
<dbReference type="GO" id="GO:0043066">
    <property type="term" value="P:negative regulation of apoptotic process"/>
    <property type="evidence" value="ECO:0007669"/>
    <property type="project" value="InterPro"/>
</dbReference>
<keyword evidence="2" id="KW-1185">Reference proteome</keyword>